<dbReference type="EMBL" id="KE720769">
    <property type="protein sequence ID" value="ERF76321.1"/>
    <property type="molecule type" value="Genomic_DNA"/>
</dbReference>
<dbReference type="AlphaFoldDB" id="U1GW51"/>
<dbReference type="HOGENOM" id="CLU_002639_4_4_1"/>
<protein>
    <recommendedName>
        <fullName evidence="1">Heterokaryon incompatibility domain-containing protein</fullName>
    </recommendedName>
</protein>
<evidence type="ECO:0000259" key="1">
    <source>
        <dbReference type="Pfam" id="PF06985"/>
    </source>
</evidence>
<organism evidence="2 3">
    <name type="scientific">Endocarpon pusillum (strain Z07020 / HMAS-L-300199)</name>
    <name type="common">Lichen-forming fungus</name>
    <dbReference type="NCBI Taxonomy" id="1263415"/>
    <lineage>
        <taxon>Eukaryota</taxon>
        <taxon>Fungi</taxon>
        <taxon>Dikarya</taxon>
        <taxon>Ascomycota</taxon>
        <taxon>Pezizomycotina</taxon>
        <taxon>Eurotiomycetes</taxon>
        <taxon>Chaetothyriomycetidae</taxon>
        <taxon>Verrucariales</taxon>
        <taxon>Verrucariaceae</taxon>
        <taxon>Endocarpon</taxon>
    </lineage>
</organism>
<dbReference type="Pfam" id="PF06985">
    <property type="entry name" value="HET"/>
    <property type="match status" value="1"/>
</dbReference>
<feature type="domain" description="Heterokaryon incompatibility" evidence="1">
    <location>
        <begin position="176"/>
        <end position="318"/>
    </location>
</feature>
<keyword evidence="3" id="KW-1185">Reference proteome</keyword>
<dbReference type="PANTHER" id="PTHR33112:SF1">
    <property type="entry name" value="HETEROKARYON INCOMPATIBILITY DOMAIN-CONTAINING PROTEIN"/>
    <property type="match status" value="1"/>
</dbReference>
<gene>
    <name evidence="2" type="ORF">EPUS_04179</name>
</gene>
<dbReference type="RefSeq" id="XP_007786362.1">
    <property type="nucleotide sequence ID" value="XM_007788172.1"/>
</dbReference>
<proteinExistence type="predicted"/>
<sequence>MDKDLLQFQQCQDQDPRDRIAHHSVTFSGVDGYGGHFMKERHKSQQYQLRAFSLLTNSHFIQGHKTHYNPTDIRAQDQAYLAVVPKAFDFGSHALAAAIKKVGALFCYQDGSKQQGTFAPPAVPSQVNYSRVVQWLEYCRSHHANRCTSEQPVLAGLKLLDCSSFLVIAAPILFRYVALSYVWGGSKGGSCNGVTIFTGGAKVLRSCLPNVVLDAIQVTKALGLRYLWVDKLCIDQDNPTLKHDQISQMDKIYRGAEVTIIAAAGEDDNYGLPGVGKRRRRAQPVAKIGNIRLVSSMAHPHHTITSSRWWTRAWTYQEAVLSQRRLVFTEDQTYFECNRMNCSESFQGDLDVFHVTARSLFWGVHHPGIFSGEEGTSNLSSRLRYFDLASQYTAKELSFEEDSLKAFAGIMRHLRSSWYPICQVWGVPYEHNGYKSIRRGLLWCHKQHCWSTLAKPHRRSDFPSWSWAGWAGEIDFMVSDWFSVGSNSASVFLEVEVGCLVELNYLPLNSAEDAFQFSYPLALHLDAWALPSSMLKVQDPERPSACTIAGFDATLSLSQGPGDPKIVSKMLCEGKWELLWLLTQSSAAYFLVIENHTDFACRVGTVDAKIPPWPCHLLRHSPLGKRRKVCLK</sequence>
<dbReference type="Proteomes" id="UP000019373">
    <property type="component" value="Unassembled WGS sequence"/>
</dbReference>
<dbReference type="eggNOG" id="ENOG502SQ1Q">
    <property type="taxonomic scope" value="Eukaryota"/>
</dbReference>
<name>U1GW51_ENDPU</name>
<accession>U1GW51</accession>
<dbReference type="OrthoDB" id="5135333at2759"/>
<dbReference type="InterPro" id="IPR010730">
    <property type="entry name" value="HET"/>
</dbReference>
<evidence type="ECO:0000313" key="2">
    <source>
        <dbReference type="EMBL" id="ERF76321.1"/>
    </source>
</evidence>
<dbReference type="GeneID" id="19239211"/>
<evidence type="ECO:0000313" key="3">
    <source>
        <dbReference type="Proteomes" id="UP000019373"/>
    </source>
</evidence>
<dbReference type="PANTHER" id="PTHR33112">
    <property type="entry name" value="DOMAIN PROTEIN, PUTATIVE-RELATED"/>
    <property type="match status" value="1"/>
</dbReference>
<reference evidence="3" key="1">
    <citation type="journal article" date="2014" name="BMC Genomics">
        <title>Genome characteristics reveal the impact of lichenization on lichen-forming fungus Endocarpon pusillum Hedwig (Verrucariales, Ascomycota).</title>
        <authorList>
            <person name="Wang Y.-Y."/>
            <person name="Liu B."/>
            <person name="Zhang X.-Y."/>
            <person name="Zhou Q.-M."/>
            <person name="Zhang T."/>
            <person name="Li H."/>
            <person name="Yu Y.-F."/>
            <person name="Zhang X.-L."/>
            <person name="Hao X.-Y."/>
            <person name="Wang M."/>
            <person name="Wang L."/>
            <person name="Wei J.-C."/>
        </authorList>
    </citation>
    <scope>NUCLEOTIDE SEQUENCE [LARGE SCALE GENOMIC DNA]</scope>
    <source>
        <strain evidence="3">Z07020 / HMAS-L-300199</strain>
    </source>
</reference>